<evidence type="ECO:0008006" key="6">
    <source>
        <dbReference type="Google" id="ProtNLM"/>
    </source>
</evidence>
<gene>
    <name evidence="4" type="ORF">AB1Y20_006137</name>
</gene>
<proteinExistence type="predicted"/>
<feature type="chain" id="PRO_5044296190" description="Pentatricopeptide repeat-containing protein" evidence="3">
    <location>
        <begin position="17"/>
        <end position="901"/>
    </location>
</feature>
<comment type="caution">
    <text evidence="4">The sequence shown here is derived from an EMBL/GenBank/DDBJ whole genome shotgun (WGS) entry which is preliminary data.</text>
</comment>
<sequence>MALLLSPPLLLAIGRATTLPRAIAPPRAALHATLPPLAPPSSLLELLLQLRSLRPLREASPHADASPPLPLPSPSPSAQASPLSREAARARARAILADSSSTAEQRAGRLALLAGEALAAHRLHSARLVFELAQKRVGRWRATGAAAGGGFRALLRVGALTLVALREQQAYEALLSSAEELFAVELAAETELLSELMVGCCEAGWAQHAAVINGTLHDRGALPSTAAHNAMMEARLRRHDSSGAFDIFIAMRRRGPPPDRRSHEIAARAAAERKASWNGLRNLMRRPWLKVPWNPNSANAALAALIDAGKLGAASGAISHMLSTAMPLDSAPLLSLLDLASCTYDSSHDALLVFTAVQQQPRPIPPRAFLLLARHKDTRARVALFRRAADEAPTAAARLHAWRALALCLASGGEAEECASLLRWLHREGFDLRHAAADELARVLRLRSARLGGAAEGAPAGRGGGEVDVAAEARRGARPACLWLGAIDASDGVATSRRICDAMAAEGELRPAAGRGVGALLAHLCVCAREADVAEALAALEWLGGAAPAEAFVLVVEAACAAREQRRAMGVAAATVERMREAGALAEASAGELLRLYCSLIRGFGLQADLRSAYATFEEACDWLEEQEQELWGEAEKAWWRQAERAIYQALTRWPCVPWRTAAAVPPAERMASRQAMVNAAAPHPRGLLLACKLLEQLQSRSGQRLAEGYYRQLINGHATAHELSSALSALQGAYGRSSLTSWRVSDATVASLMEAISRATEEQRLSHSTETERTGTVSALRDAGLALDRKVEEYLQSGRRMRGSKHVNLNDDLVVAEREGLPPKRVLPTANLKAEMDTEARGGALSARNKQQYAEFEELLAQRADRRPTPSEPKPPRDTKRSVGTRTLRNLQGEAFRDIG</sequence>
<dbReference type="PANTHER" id="PTHR47936:SF1">
    <property type="entry name" value="PENTATRICOPEPTIDE REPEAT-CONTAINING PROTEIN GUN1, CHLOROPLASTIC"/>
    <property type="match status" value="1"/>
</dbReference>
<feature type="compositionally biased region" description="Basic and acidic residues" evidence="2">
    <location>
        <begin position="864"/>
        <end position="882"/>
    </location>
</feature>
<accession>A0AB34J0Z3</accession>
<dbReference type="EMBL" id="JBGBPQ010000014">
    <property type="protein sequence ID" value="KAL1511333.1"/>
    <property type="molecule type" value="Genomic_DNA"/>
</dbReference>
<dbReference type="Gene3D" id="1.25.40.10">
    <property type="entry name" value="Tetratricopeptide repeat domain"/>
    <property type="match status" value="1"/>
</dbReference>
<keyword evidence="3" id="KW-0732">Signal</keyword>
<evidence type="ECO:0000256" key="2">
    <source>
        <dbReference type="SAM" id="MobiDB-lite"/>
    </source>
</evidence>
<evidence type="ECO:0000256" key="3">
    <source>
        <dbReference type="SAM" id="SignalP"/>
    </source>
</evidence>
<evidence type="ECO:0000313" key="4">
    <source>
        <dbReference type="EMBL" id="KAL1511333.1"/>
    </source>
</evidence>
<organism evidence="4 5">
    <name type="scientific">Prymnesium parvum</name>
    <name type="common">Toxic golden alga</name>
    <dbReference type="NCBI Taxonomy" id="97485"/>
    <lineage>
        <taxon>Eukaryota</taxon>
        <taxon>Haptista</taxon>
        <taxon>Haptophyta</taxon>
        <taxon>Prymnesiophyceae</taxon>
        <taxon>Prymnesiales</taxon>
        <taxon>Prymnesiaceae</taxon>
        <taxon>Prymnesium</taxon>
    </lineage>
</organism>
<keyword evidence="1" id="KW-0677">Repeat</keyword>
<evidence type="ECO:0000313" key="5">
    <source>
        <dbReference type="Proteomes" id="UP001515480"/>
    </source>
</evidence>
<feature type="signal peptide" evidence="3">
    <location>
        <begin position="1"/>
        <end position="16"/>
    </location>
</feature>
<feature type="region of interest" description="Disordered" evidence="2">
    <location>
        <begin position="58"/>
        <end position="84"/>
    </location>
</feature>
<name>A0AB34J0Z3_PRYPA</name>
<feature type="region of interest" description="Disordered" evidence="2">
    <location>
        <begin position="861"/>
        <end position="901"/>
    </location>
</feature>
<keyword evidence="5" id="KW-1185">Reference proteome</keyword>
<reference evidence="4 5" key="1">
    <citation type="journal article" date="2024" name="Science">
        <title>Giant polyketide synthase enzymes in the biosynthesis of giant marine polyether toxins.</title>
        <authorList>
            <person name="Fallon T.R."/>
            <person name="Shende V.V."/>
            <person name="Wierzbicki I.H."/>
            <person name="Pendleton A.L."/>
            <person name="Watervoot N.F."/>
            <person name="Auber R.P."/>
            <person name="Gonzalez D.J."/>
            <person name="Wisecaver J.H."/>
            <person name="Moore B.S."/>
        </authorList>
    </citation>
    <scope>NUCLEOTIDE SEQUENCE [LARGE SCALE GENOMIC DNA]</scope>
    <source>
        <strain evidence="4 5">12B1</strain>
    </source>
</reference>
<protein>
    <recommendedName>
        <fullName evidence="6">Pentatricopeptide repeat-containing protein</fullName>
    </recommendedName>
</protein>
<evidence type="ECO:0000256" key="1">
    <source>
        <dbReference type="ARBA" id="ARBA00022737"/>
    </source>
</evidence>
<dbReference type="InterPro" id="IPR011990">
    <property type="entry name" value="TPR-like_helical_dom_sf"/>
</dbReference>
<dbReference type="AlphaFoldDB" id="A0AB34J0Z3"/>
<dbReference type="Proteomes" id="UP001515480">
    <property type="component" value="Unassembled WGS sequence"/>
</dbReference>
<dbReference type="PANTHER" id="PTHR47936">
    <property type="entry name" value="PPR_LONG DOMAIN-CONTAINING PROTEIN"/>
    <property type="match status" value="1"/>
</dbReference>